<dbReference type="Proteomes" id="UP001303473">
    <property type="component" value="Unassembled WGS sequence"/>
</dbReference>
<comment type="caution">
    <text evidence="2">The sequence shown here is derived from an EMBL/GenBank/DDBJ whole genome shotgun (WGS) entry which is preliminary data.</text>
</comment>
<organism evidence="2 3">
    <name type="scientific">Diplogelasinospora grovesii</name>
    <dbReference type="NCBI Taxonomy" id="303347"/>
    <lineage>
        <taxon>Eukaryota</taxon>
        <taxon>Fungi</taxon>
        <taxon>Dikarya</taxon>
        <taxon>Ascomycota</taxon>
        <taxon>Pezizomycotina</taxon>
        <taxon>Sordariomycetes</taxon>
        <taxon>Sordariomycetidae</taxon>
        <taxon>Sordariales</taxon>
        <taxon>Diplogelasinosporaceae</taxon>
        <taxon>Diplogelasinospora</taxon>
    </lineage>
</organism>
<keyword evidence="1" id="KW-0732">Signal</keyword>
<dbReference type="EMBL" id="MU853755">
    <property type="protein sequence ID" value="KAK3945447.1"/>
    <property type="molecule type" value="Genomic_DNA"/>
</dbReference>
<accession>A0AAN6NKU8</accession>
<name>A0AAN6NKU8_9PEZI</name>
<keyword evidence="3" id="KW-1185">Reference proteome</keyword>
<evidence type="ECO:0000313" key="3">
    <source>
        <dbReference type="Proteomes" id="UP001303473"/>
    </source>
</evidence>
<feature type="chain" id="PRO_5042916193" evidence="1">
    <location>
        <begin position="19"/>
        <end position="137"/>
    </location>
</feature>
<evidence type="ECO:0000313" key="2">
    <source>
        <dbReference type="EMBL" id="KAK3945447.1"/>
    </source>
</evidence>
<feature type="signal peptide" evidence="1">
    <location>
        <begin position="1"/>
        <end position="18"/>
    </location>
</feature>
<dbReference type="AlphaFoldDB" id="A0AAN6NKU8"/>
<proteinExistence type="predicted"/>
<reference evidence="3" key="1">
    <citation type="journal article" date="2023" name="Mol. Phylogenet. Evol.">
        <title>Genome-scale phylogeny and comparative genomics of the fungal order Sordariales.</title>
        <authorList>
            <person name="Hensen N."/>
            <person name="Bonometti L."/>
            <person name="Westerberg I."/>
            <person name="Brannstrom I.O."/>
            <person name="Guillou S."/>
            <person name="Cros-Aarteil S."/>
            <person name="Calhoun S."/>
            <person name="Haridas S."/>
            <person name="Kuo A."/>
            <person name="Mondo S."/>
            <person name="Pangilinan J."/>
            <person name="Riley R."/>
            <person name="LaButti K."/>
            <person name="Andreopoulos B."/>
            <person name="Lipzen A."/>
            <person name="Chen C."/>
            <person name="Yan M."/>
            <person name="Daum C."/>
            <person name="Ng V."/>
            <person name="Clum A."/>
            <person name="Steindorff A."/>
            <person name="Ohm R.A."/>
            <person name="Martin F."/>
            <person name="Silar P."/>
            <person name="Natvig D.O."/>
            <person name="Lalanne C."/>
            <person name="Gautier V."/>
            <person name="Ament-Velasquez S.L."/>
            <person name="Kruys A."/>
            <person name="Hutchinson M.I."/>
            <person name="Powell A.J."/>
            <person name="Barry K."/>
            <person name="Miller A.N."/>
            <person name="Grigoriev I.V."/>
            <person name="Debuchy R."/>
            <person name="Gladieux P."/>
            <person name="Hiltunen Thoren M."/>
            <person name="Johannesson H."/>
        </authorList>
    </citation>
    <scope>NUCLEOTIDE SEQUENCE [LARGE SCALE GENOMIC DNA]</scope>
    <source>
        <strain evidence="3">CBS 340.73</strain>
    </source>
</reference>
<gene>
    <name evidence="2" type="ORF">QBC46DRAFT_117816</name>
</gene>
<protein>
    <submittedName>
        <fullName evidence="2">Uncharacterized protein</fullName>
    </submittedName>
</protein>
<sequence length="137" mass="15141">MLTGVLAMISLWAQHGMASLGEGVSLSRFASSLSPFFVDFGRGTKEDEETRNGNGLTLNFLGLCLLALQLMEQGRTAFTGVLTARGWLSQLYHYYLEHCFFEYHKNILDNVIVCHNGPQVPCLTPYALVVGTGKRPI</sequence>
<evidence type="ECO:0000256" key="1">
    <source>
        <dbReference type="SAM" id="SignalP"/>
    </source>
</evidence>